<accession>A0A2N9IIR3</accession>
<dbReference type="GO" id="GO:0071013">
    <property type="term" value="C:catalytic step 2 spliceosome"/>
    <property type="evidence" value="ECO:0007669"/>
    <property type="project" value="TreeGrafter"/>
</dbReference>
<evidence type="ECO:0000313" key="5">
    <source>
        <dbReference type="EMBL" id="SPD24328.1"/>
    </source>
</evidence>
<evidence type="ECO:0000256" key="1">
    <source>
        <dbReference type="ARBA" id="ARBA00004123"/>
    </source>
</evidence>
<name>A0A2N9IIR3_FAGSY</name>
<dbReference type="EMBL" id="OIVN01005879">
    <property type="protein sequence ID" value="SPD24328.1"/>
    <property type="molecule type" value="Genomic_DNA"/>
</dbReference>
<dbReference type="Gene3D" id="1.25.40.10">
    <property type="entry name" value="Tetratricopeptide repeat domain"/>
    <property type="match status" value="1"/>
</dbReference>
<evidence type="ECO:0000256" key="2">
    <source>
        <dbReference type="ARBA" id="ARBA00009265"/>
    </source>
</evidence>
<keyword evidence="3" id="KW-0539">Nucleus</keyword>
<gene>
    <name evidence="4" type="ORF">FSB_LOCUS41840</name>
    <name evidence="5" type="ORF">FSB_LOCUS52210</name>
</gene>
<evidence type="ECO:0008006" key="6">
    <source>
        <dbReference type="Google" id="ProtNLM"/>
    </source>
</evidence>
<evidence type="ECO:0000313" key="4">
    <source>
        <dbReference type="EMBL" id="SPD13958.1"/>
    </source>
</evidence>
<protein>
    <recommendedName>
        <fullName evidence="6">Suppressor of forked domain-containing protein</fullName>
    </recommendedName>
</protein>
<comment type="similarity">
    <text evidence="2">Belongs to the NRDE2 family.</text>
</comment>
<organism evidence="5">
    <name type="scientific">Fagus sylvatica</name>
    <name type="common">Beechnut</name>
    <dbReference type="NCBI Taxonomy" id="28930"/>
    <lineage>
        <taxon>Eukaryota</taxon>
        <taxon>Viridiplantae</taxon>
        <taxon>Streptophyta</taxon>
        <taxon>Embryophyta</taxon>
        <taxon>Tracheophyta</taxon>
        <taxon>Spermatophyta</taxon>
        <taxon>Magnoliopsida</taxon>
        <taxon>eudicotyledons</taxon>
        <taxon>Gunneridae</taxon>
        <taxon>Pentapetalae</taxon>
        <taxon>rosids</taxon>
        <taxon>fabids</taxon>
        <taxon>Fagales</taxon>
        <taxon>Fagaceae</taxon>
        <taxon>Fagus</taxon>
    </lineage>
</organism>
<comment type="subcellular location">
    <subcellularLocation>
        <location evidence="1">Nucleus</location>
    </subcellularLocation>
</comment>
<dbReference type="InterPro" id="IPR013633">
    <property type="entry name" value="NRDE-2"/>
</dbReference>
<sequence length="110" mass="12807">MSRGSSQHRIHGLFERALVNGNLRNSVVLWRCYIAYEINIASNPSAAKRIFFRAIHACPWSKRLWLDGFLKLNCILTGKELSDLQEVMRDKELNMRTDIYEILLQDELIA</sequence>
<dbReference type="InterPro" id="IPR011990">
    <property type="entry name" value="TPR-like_helical_dom_sf"/>
</dbReference>
<reference evidence="5" key="1">
    <citation type="submission" date="2018-02" db="EMBL/GenBank/DDBJ databases">
        <authorList>
            <person name="Cohen D.B."/>
            <person name="Kent A.D."/>
        </authorList>
    </citation>
    <scope>NUCLEOTIDE SEQUENCE</scope>
</reference>
<dbReference type="EMBL" id="OIVN01003856">
    <property type="protein sequence ID" value="SPD13958.1"/>
    <property type="molecule type" value="Genomic_DNA"/>
</dbReference>
<dbReference type="GO" id="GO:0031048">
    <property type="term" value="P:regulatory ncRNA-mediated heterochromatin formation"/>
    <property type="evidence" value="ECO:0007669"/>
    <property type="project" value="TreeGrafter"/>
</dbReference>
<dbReference type="PANTHER" id="PTHR13471:SF0">
    <property type="entry name" value="NUCLEAR EXOSOME REGULATOR NRDE2"/>
    <property type="match status" value="1"/>
</dbReference>
<dbReference type="PANTHER" id="PTHR13471">
    <property type="entry name" value="TETRATRICOPEPTIDE-LIKE HELICAL"/>
    <property type="match status" value="1"/>
</dbReference>
<proteinExistence type="inferred from homology"/>
<dbReference type="AlphaFoldDB" id="A0A2N9IIR3"/>
<evidence type="ECO:0000256" key="3">
    <source>
        <dbReference type="ARBA" id="ARBA00023242"/>
    </source>
</evidence>
<dbReference type="GO" id="GO:1902369">
    <property type="term" value="P:negative regulation of RNA catabolic process"/>
    <property type="evidence" value="ECO:0007669"/>
    <property type="project" value="TreeGrafter"/>
</dbReference>